<dbReference type="EMBL" id="FMAU01000009">
    <property type="protein sequence ID" value="SCC34092.1"/>
    <property type="molecule type" value="Genomic_DNA"/>
</dbReference>
<feature type="transmembrane region" description="Helical" evidence="1">
    <location>
        <begin position="106"/>
        <end position="126"/>
    </location>
</feature>
<dbReference type="Pfam" id="PF04892">
    <property type="entry name" value="VanZ"/>
    <property type="match status" value="1"/>
</dbReference>
<keyword evidence="1" id="KW-0472">Membrane</keyword>
<gene>
    <name evidence="3" type="ORF">GA0061094_4114</name>
</gene>
<dbReference type="AlphaFoldDB" id="A0A1C4DS05"/>
<organism evidence="3 4">
    <name type="scientific">[Bacillus] enclensis</name>
    <dbReference type="NCBI Taxonomy" id="1402860"/>
    <lineage>
        <taxon>Bacteria</taxon>
        <taxon>Bacillati</taxon>
        <taxon>Bacillota</taxon>
        <taxon>Bacilli</taxon>
        <taxon>Bacillales</taxon>
        <taxon>Bacillaceae</taxon>
        <taxon>Rossellomorea</taxon>
    </lineage>
</organism>
<dbReference type="InterPro" id="IPR053150">
    <property type="entry name" value="Teicoplanin_resist-assoc"/>
</dbReference>
<dbReference type="Proteomes" id="UP000181997">
    <property type="component" value="Unassembled WGS sequence"/>
</dbReference>
<keyword evidence="4" id="KW-1185">Reference proteome</keyword>
<evidence type="ECO:0000256" key="1">
    <source>
        <dbReference type="SAM" id="Phobius"/>
    </source>
</evidence>
<protein>
    <submittedName>
        <fullName evidence="3">VanZ like family protein</fullName>
    </submittedName>
</protein>
<proteinExistence type="predicted"/>
<evidence type="ECO:0000313" key="3">
    <source>
        <dbReference type="EMBL" id="SCC34092.1"/>
    </source>
</evidence>
<keyword evidence="1" id="KW-1133">Transmembrane helix</keyword>
<evidence type="ECO:0000259" key="2">
    <source>
        <dbReference type="Pfam" id="PF04892"/>
    </source>
</evidence>
<feature type="transmembrane region" description="Helical" evidence="1">
    <location>
        <begin position="47"/>
        <end position="65"/>
    </location>
</feature>
<feature type="domain" description="VanZ-like" evidence="2">
    <location>
        <begin position="15"/>
        <end position="149"/>
    </location>
</feature>
<dbReference type="PANTHER" id="PTHR36834">
    <property type="entry name" value="MEMBRANE PROTEIN-RELATED"/>
    <property type="match status" value="1"/>
</dbReference>
<keyword evidence="1" id="KW-0812">Transmembrane</keyword>
<accession>A0A1C4DS05</accession>
<dbReference type="OrthoDB" id="4822551at2"/>
<reference evidence="4" key="1">
    <citation type="submission" date="2016-08" db="EMBL/GenBank/DDBJ databases">
        <authorList>
            <person name="Varghese N."/>
            <person name="Submissions Spin"/>
        </authorList>
    </citation>
    <scope>NUCLEOTIDE SEQUENCE [LARGE SCALE GENOMIC DNA]</scope>
    <source>
        <strain evidence="4">SGD-1123</strain>
    </source>
</reference>
<dbReference type="RefSeq" id="WP_074440092.1">
    <property type="nucleotide sequence ID" value="NZ_FMAU01000009.1"/>
</dbReference>
<feature type="transmembrane region" description="Helical" evidence="1">
    <location>
        <begin position="6"/>
        <end position="26"/>
    </location>
</feature>
<dbReference type="PANTHER" id="PTHR36834:SF1">
    <property type="entry name" value="INTEGRAL MEMBRANE PROTEIN"/>
    <property type="match status" value="1"/>
</dbReference>
<sequence length="167" mass="19152">MRKYLLKIGLVTTLAIYLLILSKLILFKHLPLSEITRHFTFNSDHAYLGNHNFIPLKTIIFYFYLADVNLNIRVENLVGNMIGFAPFGFMLPLLTKRFSTIKNIIAATLCLSLLFELIQFVFKFGSFDVDDLILNTLGGLLGYCIFSVCRSMRVHCKGRESKVFKSE</sequence>
<name>A0A1C4DS05_9BACI</name>
<dbReference type="InterPro" id="IPR006976">
    <property type="entry name" value="VanZ-like"/>
</dbReference>
<feature type="transmembrane region" description="Helical" evidence="1">
    <location>
        <begin position="132"/>
        <end position="149"/>
    </location>
</feature>
<evidence type="ECO:0000313" key="4">
    <source>
        <dbReference type="Proteomes" id="UP000181997"/>
    </source>
</evidence>